<dbReference type="GeneID" id="80535304"/>
<sequence>MWHKTTTVVLAILLGSCLADPLLCQRKKGLRIFKKDANLNCFSDAPVSVVDVTLLVPTYREAHASGHWIGLYKATCTTHYFFWGSYTKDDWHGPVPIIPSQRAEVKQGGCPSTTNPVPLLHHIDPPCTYTWPTETVTETLYCVTRPTTVRKLYGQPITSDEEPLDQSTINNNGALTISGAAVYWEQDIIDPEQREEKYTGTALLQDHQLIIESLQEGFTLISEPTTDGPYEVWKTVEGYEVRILQKSKRSKRQIYPETIQGEVTSKLQYESYVMDKYLQKFQQTCYKQYLTTQSLDMIYRDNADEYARALLNETDITAAVAGEYLLVWPCKRPDSWYPMINEGNTCTQDVPICYTSDGHNYTGYYRIQTGRISNHTTIMECNSVQITPYVKEGALYLWDGAKSTPLSTKGVKGFNYPLQGVHLAPTWSNHWIYHSSDFHREPPHYITAREVELHQQVTHEPPSSYHTLSVPFVNMPSLPSFARCVELASLMGGFLYLCKIIMLKLTSRRTAPLPTGDSPLELYRLMRSRQ</sequence>
<dbReference type="PROSITE" id="PS51257">
    <property type="entry name" value="PROKAR_LIPOPROTEIN"/>
    <property type="match status" value="1"/>
</dbReference>
<dbReference type="KEGG" id="vg:80535304"/>
<accession>A0A384ZBH1</accession>
<keyword evidence="2" id="KW-1185">Reference proteome</keyword>
<proteinExistence type="predicted"/>
<dbReference type="Proteomes" id="UP000680010">
    <property type="component" value="Segment"/>
</dbReference>
<gene>
    <name evidence="1" type="primary">gp2</name>
</gene>
<dbReference type="RefSeq" id="YP_010797508.1">
    <property type="nucleotide sequence ID" value="NC_076187.1"/>
</dbReference>
<protein>
    <submittedName>
        <fullName evidence="1">ORF2</fullName>
    </submittedName>
</protein>
<evidence type="ECO:0000313" key="2">
    <source>
        <dbReference type="Proteomes" id="UP000680010"/>
    </source>
</evidence>
<dbReference type="Pfam" id="PF06208">
    <property type="entry name" value="BDV_G"/>
    <property type="match status" value="1"/>
</dbReference>
<organism evidence="1 2">
    <name type="scientific">Formica exsecta virus 4</name>
    <dbReference type="NCBI Taxonomy" id="2306079"/>
    <lineage>
        <taxon>Viruses</taxon>
        <taxon>Riboviria</taxon>
        <taxon>Orthornavirae</taxon>
        <taxon>Negarnaviricota</taxon>
        <taxon>Haploviricotina</taxon>
        <taxon>Monjiviricetes</taxon>
        <taxon>Mononegavirales</taxon>
        <taxon>Nyamiviridae</taxon>
        <taxon>Formivirus</taxon>
        <taxon>Formivirus finnoniae</taxon>
    </lineage>
</organism>
<dbReference type="EMBL" id="MF287670">
    <property type="protein sequence ID" value="AWI42882.1"/>
    <property type="molecule type" value="Viral_cRNA"/>
</dbReference>
<dbReference type="InterPro" id="IPR009344">
    <property type="entry name" value="BDV_G"/>
</dbReference>
<evidence type="ECO:0000313" key="1">
    <source>
        <dbReference type="EMBL" id="AWI42882.1"/>
    </source>
</evidence>
<reference evidence="1 2" key="1">
    <citation type="submission" date="2017-06" db="EMBL/GenBank/DDBJ databases">
        <title>Genome organization and molecular characterization of the three Formica exsecta viruses- FeV1, FeV2 and FeV4.</title>
        <authorList>
            <person name="Dhaygude K.U."/>
            <person name="Johansson H."/>
            <person name="Kulmuni J."/>
            <person name="Sundstroem L."/>
        </authorList>
    </citation>
    <scope>NUCLEOTIDE SEQUENCE [LARGE SCALE GENOMIC DNA]</scope>
</reference>
<name>A0A384ZBH1_9MONO</name>